<dbReference type="GO" id="GO:0005975">
    <property type="term" value="P:carbohydrate metabolic process"/>
    <property type="evidence" value="ECO:0007669"/>
    <property type="project" value="InterPro"/>
</dbReference>
<dbReference type="NCBIfam" id="NF003814">
    <property type="entry name" value="PRK05406.1-3"/>
    <property type="match status" value="1"/>
</dbReference>
<dbReference type="RefSeq" id="WP_338605951.1">
    <property type="nucleotide sequence ID" value="NZ_AP028679.1"/>
</dbReference>
<sequence length="255" mass="26536">MDLNCDMGESFGDYCLGCDDEVIRYITSANLACGFHASDPQVMDRTVRLCAENGVAVGAHPGYPDLRGFGRRNLDSTPDEVRSDVLYQTGALAGIAKAHGVALQHVKPHGALYNTAAAHPATARAIAEAVAAYDPGLILVTLAGPAGETFRSIAAEMGLTVASEAFADRAYTAEGRLVPRGTQGAVIHDPEVVAARCVRMATEGVVESIDGKRVELKADTICVHGDNPSAVALVKALGHALTQAGVELKAMGRAA</sequence>
<accession>A0AAU9EAR4</accession>
<reference evidence="3" key="1">
    <citation type="journal article" date="2023" name="Arch. Microbiol.">
        <title>Desulfoferula mesophilus gen. nov. sp. nov., a mesophilic sulfate-reducing bacterium isolated from a brackish lake sediment.</title>
        <authorList>
            <person name="Watanabe T."/>
            <person name="Yabe T."/>
            <person name="Tsuji J.M."/>
            <person name="Fukui M."/>
        </authorList>
    </citation>
    <scope>NUCLEOTIDE SEQUENCE [LARGE SCALE GENOMIC DNA]</scope>
    <source>
        <strain evidence="3">12FAK</strain>
    </source>
</reference>
<comment type="similarity">
    <text evidence="1">Belongs to the LamB/PxpA family.</text>
</comment>
<dbReference type="InterPro" id="IPR011330">
    <property type="entry name" value="Glyco_hydro/deAcase_b/a-brl"/>
</dbReference>
<dbReference type="CDD" id="cd10787">
    <property type="entry name" value="LamB_YcsF_like"/>
    <property type="match status" value="1"/>
</dbReference>
<proteinExistence type="inferred from homology"/>
<dbReference type="InterPro" id="IPR005501">
    <property type="entry name" value="LamB/YcsF/PxpA-like"/>
</dbReference>
<dbReference type="HAMAP" id="MF_00691">
    <property type="entry name" value="PxpA"/>
    <property type="match status" value="1"/>
</dbReference>
<dbReference type="Proteomes" id="UP001366166">
    <property type="component" value="Chromosome"/>
</dbReference>
<dbReference type="PANTHER" id="PTHR30292">
    <property type="entry name" value="UNCHARACTERIZED PROTEIN YBGL-RELATED"/>
    <property type="match status" value="1"/>
</dbReference>
<dbReference type="GO" id="GO:0017168">
    <property type="term" value="F:5-oxoprolinase (ATP-hydrolyzing) activity"/>
    <property type="evidence" value="ECO:0007669"/>
    <property type="project" value="UniProtKB-UniRule"/>
</dbReference>
<comment type="subunit">
    <text evidence="1">Forms a complex composed of PxpA, PxpB and PxpC.</text>
</comment>
<dbReference type="EC" id="3.5.2.9" evidence="1"/>
<keyword evidence="1" id="KW-0067">ATP-binding</keyword>
<protein>
    <recommendedName>
        <fullName evidence="1">5-oxoprolinase subunit A</fullName>
        <shortName evidence="1">5-OPase subunit A</shortName>
        <ecNumber evidence="1">3.5.2.9</ecNumber>
    </recommendedName>
    <alternativeName>
        <fullName evidence="1">5-oxoprolinase (ATP-hydrolyzing) subunit A</fullName>
    </alternativeName>
</protein>
<keyword evidence="3" id="KW-1185">Reference proteome</keyword>
<comment type="function">
    <text evidence="1">Catalyzes the cleavage of 5-oxoproline to form L-glutamate coupled to the hydrolysis of ATP to ADP and inorganic phosphate.</text>
</comment>
<gene>
    <name evidence="1" type="primary">pxpA</name>
    <name evidence="2" type="ORF">FAK_13020</name>
</gene>
<keyword evidence="1" id="KW-0378">Hydrolase</keyword>
<evidence type="ECO:0000313" key="2">
    <source>
        <dbReference type="EMBL" id="BEQ14236.1"/>
    </source>
</evidence>
<name>A0AAU9EAR4_9BACT</name>
<dbReference type="GO" id="GO:0005524">
    <property type="term" value="F:ATP binding"/>
    <property type="evidence" value="ECO:0007669"/>
    <property type="project" value="UniProtKB-UniRule"/>
</dbReference>
<dbReference type="PANTHER" id="PTHR30292:SF0">
    <property type="entry name" value="5-OXOPROLINASE SUBUNIT A"/>
    <property type="match status" value="1"/>
</dbReference>
<dbReference type="SUPFAM" id="SSF88713">
    <property type="entry name" value="Glycoside hydrolase/deacetylase"/>
    <property type="match status" value="1"/>
</dbReference>
<evidence type="ECO:0000256" key="1">
    <source>
        <dbReference type="HAMAP-Rule" id="MF_00691"/>
    </source>
</evidence>
<comment type="catalytic activity">
    <reaction evidence="1">
        <text>5-oxo-L-proline + ATP + 2 H2O = L-glutamate + ADP + phosphate + H(+)</text>
        <dbReference type="Rhea" id="RHEA:10348"/>
        <dbReference type="ChEBI" id="CHEBI:15377"/>
        <dbReference type="ChEBI" id="CHEBI:15378"/>
        <dbReference type="ChEBI" id="CHEBI:29985"/>
        <dbReference type="ChEBI" id="CHEBI:30616"/>
        <dbReference type="ChEBI" id="CHEBI:43474"/>
        <dbReference type="ChEBI" id="CHEBI:58402"/>
        <dbReference type="ChEBI" id="CHEBI:456216"/>
        <dbReference type="EC" id="3.5.2.9"/>
    </reaction>
</comment>
<keyword evidence="1" id="KW-0547">Nucleotide-binding</keyword>
<dbReference type="Pfam" id="PF03746">
    <property type="entry name" value="LamB_YcsF"/>
    <property type="match status" value="1"/>
</dbReference>
<evidence type="ECO:0000313" key="3">
    <source>
        <dbReference type="Proteomes" id="UP001366166"/>
    </source>
</evidence>
<dbReference type="AlphaFoldDB" id="A0AAU9EAR4"/>
<dbReference type="NCBIfam" id="NF003816">
    <property type="entry name" value="PRK05406.1-5"/>
    <property type="match status" value="1"/>
</dbReference>
<dbReference type="EMBL" id="AP028679">
    <property type="protein sequence ID" value="BEQ14236.1"/>
    <property type="molecule type" value="Genomic_DNA"/>
</dbReference>
<organism evidence="2 3">
    <name type="scientific">Desulfoferula mesophila</name>
    <dbReference type="NCBI Taxonomy" id="3058419"/>
    <lineage>
        <taxon>Bacteria</taxon>
        <taxon>Pseudomonadati</taxon>
        <taxon>Thermodesulfobacteriota</taxon>
        <taxon>Desulfarculia</taxon>
        <taxon>Desulfarculales</taxon>
        <taxon>Desulfarculaceae</taxon>
        <taxon>Desulfoferula</taxon>
    </lineage>
</organism>
<dbReference type="Gene3D" id="3.20.20.370">
    <property type="entry name" value="Glycoside hydrolase/deacetylase"/>
    <property type="match status" value="1"/>
</dbReference>
<dbReference type="KEGG" id="dmp:FAK_13020"/>